<dbReference type="EMBL" id="CAIJDP010000079">
    <property type="protein sequence ID" value="CAD0006889.1"/>
    <property type="molecule type" value="Genomic_DNA"/>
</dbReference>
<evidence type="ECO:0000313" key="2">
    <source>
        <dbReference type="EMBL" id="CAD0006889.1"/>
    </source>
</evidence>
<dbReference type="AlphaFoldDB" id="A0A6V6Z5N2"/>
<name>A0A6V6Z5N2_9FLAO</name>
<feature type="transmembrane region" description="Helical" evidence="1">
    <location>
        <begin position="6"/>
        <end position="22"/>
    </location>
</feature>
<keyword evidence="1" id="KW-0812">Transmembrane</keyword>
<accession>A0A6V6Z5N2</accession>
<evidence type="ECO:0000256" key="1">
    <source>
        <dbReference type="SAM" id="Phobius"/>
    </source>
</evidence>
<proteinExistence type="predicted"/>
<reference evidence="2 3" key="1">
    <citation type="submission" date="2020-06" db="EMBL/GenBank/DDBJ databases">
        <authorList>
            <person name="Criscuolo A."/>
        </authorList>
    </citation>
    <scope>NUCLEOTIDE SEQUENCE [LARGE SCALE GENOMIC DNA]</scope>
    <source>
        <strain evidence="3">CIP 111411</strain>
    </source>
</reference>
<organism evidence="2 3">
    <name type="scientific">Flavobacterium salmonis</name>
    <dbReference type="NCBI Taxonomy" id="2654844"/>
    <lineage>
        <taxon>Bacteria</taxon>
        <taxon>Pseudomonadati</taxon>
        <taxon>Bacteroidota</taxon>
        <taxon>Flavobacteriia</taxon>
        <taxon>Flavobacteriales</taxon>
        <taxon>Flavobacteriaceae</taxon>
        <taxon>Flavobacterium</taxon>
    </lineage>
</organism>
<evidence type="ECO:0000313" key="3">
    <source>
        <dbReference type="Proteomes" id="UP000530060"/>
    </source>
</evidence>
<sequence>MDTTFYRTSGTICAIILGIAAYRQFDFEHLKFQNLGIGIVYIIGFIISLFIVFKSTQKVE</sequence>
<protein>
    <submittedName>
        <fullName evidence="2">Uncharacterized protein</fullName>
    </submittedName>
</protein>
<keyword evidence="1" id="KW-0472">Membrane</keyword>
<gene>
    <name evidence="2" type="ORF">FLAT13_03554</name>
</gene>
<keyword evidence="3" id="KW-1185">Reference proteome</keyword>
<feature type="transmembrane region" description="Helical" evidence="1">
    <location>
        <begin position="34"/>
        <end position="53"/>
    </location>
</feature>
<comment type="caution">
    <text evidence="2">The sequence shown here is derived from an EMBL/GenBank/DDBJ whole genome shotgun (WGS) entry which is preliminary data.</text>
</comment>
<keyword evidence="1" id="KW-1133">Transmembrane helix</keyword>
<dbReference type="RefSeq" id="WP_180909818.1">
    <property type="nucleotide sequence ID" value="NZ_CAIJDP010000079.1"/>
</dbReference>
<dbReference type="Proteomes" id="UP000530060">
    <property type="component" value="Unassembled WGS sequence"/>
</dbReference>